<evidence type="ECO:0000313" key="3">
    <source>
        <dbReference type="Proteomes" id="UP000054477"/>
    </source>
</evidence>
<name>A0A0C9XUK8_9AGAR</name>
<dbReference type="EMBL" id="KN838561">
    <property type="protein sequence ID" value="KIK05334.1"/>
    <property type="molecule type" value="Genomic_DNA"/>
</dbReference>
<feature type="signal peptide" evidence="1">
    <location>
        <begin position="1"/>
        <end position="19"/>
    </location>
</feature>
<protein>
    <submittedName>
        <fullName evidence="2">Uncharacterized protein</fullName>
    </submittedName>
</protein>
<proteinExistence type="predicted"/>
<reference evidence="3" key="2">
    <citation type="submission" date="2015-01" db="EMBL/GenBank/DDBJ databases">
        <title>Evolutionary Origins and Diversification of the Mycorrhizal Mutualists.</title>
        <authorList>
            <consortium name="DOE Joint Genome Institute"/>
            <consortium name="Mycorrhizal Genomics Consortium"/>
            <person name="Kohler A."/>
            <person name="Kuo A."/>
            <person name="Nagy L.G."/>
            <person name="Floudas D."/>
            <person name="Copeland A."/>
            <person name="Barry K.W."/>
            <person name="Cichocki N."/>
            <person name="Veneault-Fourrey C."/>
            <person name="LaButti K."/>
            <person name="Lindquist E.A."/>
            <person name="Lipzen A."/>
            <person name="Lundell T."/>
            <person name="Morin E."/>
            <person name="Murat C."/>
            <person name="Riley R."/>
            <person name="Ohm R."/>
            <person name="Sun H."/>
            <person name="Tunlid A."/>
            <person name="Henrissat B."/>
            <person name="Grigoriev I.V."/>
            <person name="Hibbett D.S."/>
            <person name="Martin F."/>
        </authorList>
    </citation>
    <scope>NUCLEOTIDE SEQUENCE [LARGE SCALE GENOMIC DNA]</scope>
    <source>
        <strain evidence="3">LaAM-08-1</strain>
    </source>
</reference>
<evidence type="ECO:0000313" key="2">
    <source>
        <dbReference type="EMBL" id="KIK05334.1"/>
    </source>
</evidence>
<sequence length="125" mass="13586">MRSFLMILTMLISAMLTSALVARTGPSSVPCVYTCPLKDTVGHTLNADDESNNPINCHYKDGGLCKYSKTTGSVTFDQDNGHCPSKAVCSTVTRRAALPQSPRRNVARQVDAGELKLRKRGKRSV</sequence>
<reference evidence="2 3" key="1">
    <citation type="submission" date="2014-04" db="EMBL/GenBank/DDBJ databases">
        <authorList>
            <consortium name="DOE Joint Genome Institute"/>
            <person name="Kuo A."/>
            <person name="Kohler A."/>
            <person name="Nagy L.G."/>
            <person name="Floudas D."/>
            <person name="Copeland A."/>
            <person name="Barry K.W."/>
            <person name="Cichocki N."/>
            <person name="Veneault-Fourrey C."/>
            <person name="LaButti K."/>
            <person name="Lindquist E.A."/>
            <person name="Lipzen A."/>
            <person name="Lundell T."/>
            <person name="Morin E."/>
            <person name="Murat C."/>
            <person name="Sun H."/>
            <person name="Tunlid A."/>
            <person name="Henrissat B."/>
            <person name="Grigoriev I.V."/>
            <person name="Hibbett D.S."/>
            <person name="Martin F."/>
            <person name="Nordberg H.P."/>
            <person name="Cantor M.N."/>
            <person name="Hua S.X."/>
        </authorList>
    </citation>
    <scope>NUCLEOTIDE SEQUENCE [LARGE SCALE GENOMIC DNA]</scope>
    <source>
        <strain evidence="2 3">LaAM-08-1</strain>
    </source>
</reference>
<dbReference type="HOGENOM" id="CLU_1992974_0_0_1"/>
<gene>
    <name evidence="2" type="ORF">K443DRAFT_675288</name>
</gene>
<dbReference type="Proteomes" id="UP000054477">
    <property type="component" value="Unassembled WGS sequence"/>
</dbReference>
<organism evidence="2 3">
    <name type="scientific">Laccaria amethystina LaAM-08-1</name>
    <dbReference type="NCBI Taxonomy" id="1095629"/>
    <lineage>
        <taxon>Eukaryota</taxon>
        <taxon>Fungi</taxon>
        <taxon>Dikarya</taxon>
        <taxon>Basidiomycota</taxon>
        <taxon>Agaricomycotina</taxon>
        <taxon>Agaricomycetes</taxon>
        <taxon>Agaricomycetidae</taxon>
        <taxon>Agaricales</taxon>
        <taxon>Agaricineae</taxon>
        <taxon>Hydnangiaceae</taxon>
        <taxon>Laccaria</taxon>
    </lineage>
</organism>
<accession>A0A0C9XUK8</accession>
<keyword evidence="1" id="KW-0732">Signal</keyword>
<dbReference type="AlphaFoldDB" id="A0A0C9XUK8"/>
<dbReference type="OrthoDB" id="3262731at2759"/>
<feature type="chain" id="PRO_5002222995" evidence="1">
    <location>
        <begin position="20"/>
        <end position="125"/>
    </location>
</feature>
<evidence type="ECO:0000256" key="1">
    <source>
        <dbReference type="SAM" id="SignalP"/>
    </source>
</evidence>
<keyword evidence="3" id="KW-1185">Reference proteome</keyword>